<sequence>MSAIEETLQRIQDSTDAFCIMDKDGNVLRHKNLTEAQALTVASAFFSVTHRAMHAVRDMDPEDSLSFVRIRMKTMEVIAAPGPNFLVLALQSWTPHSWAAMK</sequence>
<dbReference type="AlphaFoldDB" id="A0A5A8ECX7"/>
<evidence type="ECO:0000313" key="4">
    <source>
        <dbReference type="Proteomes" id="UP000322899"/>
    </source>
</evidence>
<dbReference type="PANTHER" id="PTHR10779">
    <property type="entry name" value="DYNEIN LIGHT CHAIN ROADBLOCK"/>
    <property type="match status" value="1"/>
</dbReference>
<dbReference type="OrthoDB" id="9985637at2759"/>
<dbReference type="SMART" id="SM00960">
    <property type="entry name" value="Robl_LC7"/>
    <property type="match status" value="1"/>
</dbReference>
<gene>
    <name evidence="3" type="ORF">FNF27_03082</name>
</gene>
<feature type="domain" description="Roadblock/LAMTOR2" evidence="2">
    <location>
        <begin position="4"/>
        <end position="91"/>
    </location>
</feature>
<dbReference type="Proteomes" id="UP000322899">
    <property type="component" value="Unassembled WGS sequence"/>
</dbReference>
<proteinExistence type="inferred from homology"/>
<accession>A0A5A8ECX7</accession>
<organism evidence="3 4">
    <name type="scientific">Cafeteria roenbergensis</name>
    <name type="common">Marine flagellate</name>
    <dbReference type="NCBI Taxonomy" id="33653"/>
    <lineage>
        <taxon>Eukaryota</taxon>
        <taxon>Sar</taxon>
        <taxon>Stramenopiles</taxon>
        <taxon>Bigyra</taxon>
        <taxon>Opalozoa</taxon>
        <taxon>Bicosoecida</taxon>
        <taxon>Cafeteriaceae</taxon>
        <taxon>Cafeteria</taxon>
    </lineage>
</organism>
<dbReference type="Gene3D" id="3.30.450.30">
    <property type="entry name" value="Dynein light chain 2a, cytoplasmic"/>
    <property type="match status" value="1"/>
</dbReference>
<comment type="similarity">
    <text evidence="1">Belongs to the GAMAD family.</text>
</comment>
<evidence type="ECO:0000313" key="3">
    <source>
        <dbReference type="EMBL" id="KAA0175382.1"/>
    </source>
</evidence>
<name>A0A5A8ECX7_CAFRO</name>
<dbReference type="EMBL" id="VLTO01000014">
    <property type="protein sequence ID" value="KAA0175382.1"/>
    <property type="molecule type" value="Genomic_DNA"/>
</dbReference>
<protein>
    <recommendedName>
        <fullName evidence="2">Roadblock/LAMTOR2 domain-containing protein</fullName>
    </recommendedName>
</protein>
<dbReference type="Pfam" id="PF03259">
    <property type="entry name" value="Robl_LC7"/>
    <property type="match status" value="1"/>
</dbReference>
<comment type="caution">
    <text evidence="3">The sequence shown here is derived from an EMBL/GenBank/DDBJ whole genome shotgun (WGS) entry which is preliminary data.</text>
</comment>
<evidence type="ECO:0000259" key="2">
    <source>
        <dbReference type="SMART" id="SM00960"/>
    </source>
</evidence>
<evidence type="ECO:0000256" key="1">
    <source>
        <dbReference type="ARBA" id="ARBA00007191"/>
    </source>
</evidence>
<dbReference type="InterPro" id="IPR004942">
    <property type="entry name" value="Roadblock/LAMTOR2_dom"/>
</dbReference>
<reference evidence="3 4" key="1">
    <citation type="submission" date="2019-07" db="EMBL/GenBank/DDBJ databases">
        <title>Genomes of Cafeteria roenbergensis.</title>
        <authorList>
            <person name="Fischer M.G."/>
            <person name="Hackl T."/>
            <person name="Roman M."/>
        </authorList>
    </citation>
    <scope>NUCLEOTIDE SEQUENCE [LARGE SCALE GENOMIC DNA]</scope>
    <source>
        <strain evidence="3 4">E4-10P</strain>
    </source>
</reference>
<dbReference type="SUPFAM" id="SSF103196">
    <property type="entry name" value="Roadblock/LC7 domain"/>
    <property type="match status" value="1"/>
</dbReference>